<accession>A0A1U9W4Z7</accession>
<dbReference type="Gene3D" id="1.10.238.20">
    <property type="entry name" value="Pheromone/general odorant binding protein domain"/>
    <property type="match status" value="1"/>
</dbReference>
<dbReference type="GO" id="GO:0005615">
    <property type="term" value="C:extracellular space"/>
    <property type="evidence" value="ECO:0007669"/>
    <property type="project" value="TreeGrafter"/>
</dbReference>
<evidence type="ECO:0000256" key="4">
    <source>
        <dbReference type="ARBA" id="ARBA00022729"/>
    </source>
</evidence>
<feature type="chain" id="PRO_5013205538" evidence="5">
    <location>
        <begin position="21"/>
        <end position="146"/>
    </location>
</feature>
<evidence type="ECO:0000313" key="6">
    <source>
        <dbReference type="EMBL" id="AQY18973.1"/>
    </source>
</evidence>
<evidence type="ECO:0000256" key="1">
    <source>
        <dbReference type="ARBA" id="ARBA00004613"/>
    </source>
</evidence>
<dbReference type="InterPro" id="IPR006170">
    <property type="entry name" value="PBP/GOBP"/>
</dbReference>
<gene>
    <name evidence="6" type="primary">OBP9</name>
</gene>
<dbReference type="CDD" id="cd23992">
    <property type="entry name" value="PBP_GOBP"/>
    <property type="match status" value="1"/>
</dbReference>
<dbReference type="GO" id="GO:0005549">
    <property type="term" value="F:odorant binding"/>
    <property type="evidence" value="ECO:0007669"/>
    <property type="project" value="InterPro"/>
</dbReference>
<comment type="similarity">
    <text evidence="2">Belongs to the PBP/GOBP family.</text>
</comment>
<protein>
    <submittedName>
        <fullName evidence="6">Odorant-binding protein</fullName>
    </submittedName>
</protein>
<sequence>MKSFLVSCFLAVMLTYCAYGHMDPEKYGEIFGDIANRSHHFCKAITEVPQELIDGVREGQFPDVNSLKCYTTCLWVFAGSMNLDCTMNEKVLEKYMSGMNRNEDIEIMLECRKEACESDAKSFCEQGYELEKCIYEKVPNDSFIFY</sequence>
<dbReference type="EMBL" id="KX900461">
    <property type="protein sequence ID" value="AQY18973.1"/>
    <property type="molecule type" value="mRNA"/>
</dbReference>
<dbReference type="InterPro" id="IPR036728">
    <property type="entry name" value="PBP_GOBP_sf"/>
</dbReference>
<dbReference type="Pfam" id="PF01395">
    <property type="entry name" value="PBP_GOBP"/>
    <property type="match status" value="1"/>
</dbReference>
<comment type="subcellular location">
    <subcellularLocation>
        <location evidence="1">Secreted</location>
    </subcellularLocation>
</comment>
<evidence type="ECO:0000256" key="2">
    <source>
        <dbReference type="ARBA" id="ARBA00008098"/>
    </source>
</evidence>
<name>A0A1U9W4Z7_9CUCU</name>
<dbReference type="SUPFAM" id="SSF47565">
    <property type="entry name" value="Insect pheromone/odorant-binding proteins"/>
    <property type="match status" value="1"/>
</dbReference>
<dbReference type="PANTHER" id="PTHR11857">
    <property type="entry name" value="ODORANT BINDING PROTEIN-RELATED"/>
    <property type="match status" value="1"/>
</dbReference>
<dbReference type="AlphaFoldDB" id="A0A1U9W4Z7"/>
<organism evidence="6">
    <name type="scientific">Galeruca daurica</name>
    <dbReference type="NCBI Taxonomy" id="1651263"/>
    <lineage>
        <taxon>Eukaryota</taxon>
        <taxon>Metazoa</taxon>
        <taxon>Ecdysozoa</taxon>
        <taxon>Arthropoda</taxon>
        <taxon>Hexapoda</taxon>
        <taxon>Insecta</taxon>
        <taxon>Pterygota</taxon>
        <taxon>Neoptera</taxon>
        <taxon>Endopterygota</taxon>
        <taxon>Coleoptera</taxon>
        <taxon>Polyphaga</taxon>
        <taxon>Cucujiformia</taxon>
        <taxon>Chrysomeloidea</taxon>
        <taxon>Chrysomelidae</taxon>
        <taxon>Galerucinae</taxon>
        <taxon>Galerucites</taxon>
        <taxon>Galeruca</taxon>
    </lineage>
</organism>
<feature type="signal peptide" evidence="5">
    <location>
        <begin position="1"/>
        <end position="20"/>
    </location>
</feature>
<reference evidence="6" key="1">
    <citation type="submission" date="2016-09" db="EMBL/GenBank/DDBJ databases">
        <title>Identification and Expression Profile Analysis of Odorant-binding Proteins Genes in Galeruca daurica.</title>
        <authorList>
            <person name="Li L."/>
            <person name="Pang B."/>
        </authorList>
    </citation>
    <scope>NUCLEOTIDE SEQUENCE</scope>
</reference>
<evidence type="ECO:0000256" key="3">
    <source>
        <dbReference type="ARBA" id="ARBA00022525"/>
    </source>
</evidence>
<dbReference type="PANTHER" id="PTHR11857:SF43">
    <property type="entry name" value="GEO07291P1-RELATED"/>
    <property type="match status" value="1"/>
</dbReference>
<proteinExistence type="evidence at transcript level"/>
<evidence type="ECO:0000256" key="5">
    <source>
        <dbReference type="SAM" id="SignalP"/>
    </source>
</evidence>
<keyword evidence="3" id="KW-0964">Secreted</keyword>
<dbReference type="GO" id="GO:0007608">
    <property type="term" value="P:sensory perception of smell"/>
    <property type="evidence" value="ECO:0007669"/>
    <property type="project" value="TreeGrafter"/>
</dbReference>
<keyword evidence="4 5" id="KW-0732">Signal</keyword>